<evidence type="ECO:0000256" key="4">
    <source>
        <dbReference type="ARBA" id="ARBA00023157"/>
    </source>
</evidence>
<proteinExistence type="inferred from homology"/>
<sequence>MQFKCVTATLLLSLLMQRIDGFVFSNAMDGDMNFQCPPHKYISYVGGHHDNSYEDRQYEFRCTTVPFAEASLAQETCDWTASYVNNFDEPVIFECSNNGYLSGVHSVHDNHYEDRRFKFYCCRTPGYHMDDCEYSGPVNQYDGPMAYTVPTNKVMKGAVSIHDNGHEDRVWDWEVCTMVTHQ</sequence>
<evidence type="ECO:0000313" key="7">
    <source>
        <dbReference type="Proteomes" id="UP001634394"/>
    </source>
</evidence>
<evidence type="ECO:0000256" key="3">
    <source>
        <dbReference type="ARBA" id="ARBA00022525"/>
    </source>
</evidence>
<evidence type="ECO:0000256" key="2">
    <source>
        <dbReference type="ARBA" id="ARBA00008712"/>
    </source>
</evidence>
<dbReference type="Proteomes" id="UP001634394">
    <property type="component" value="Unassembled WGS sequence"/>
</dbReference>
<comment type="similarity">
    <text evidence="2">Belongs to the dermatopontin family.</text>
</comment>
<evidence type="ECO:0000256" key="1">
    <source>
        <dbReference type="ARBA" id="ARBA00004613"/>
    </source>
</evidence>
<feature type="signal peptide" evidence="5">
    <location>
        <begin position="1"/>
        <end position="21"/>
    </location>
</feature>
<organism evidence="6 7">
    <name type="scientific">Sinanodonta woodiana</name>
    <name type="common">Chinese pond mussel</name>
    <name type="synonym">Anodonta woodiana</name>
    <dbReference type="NCBI Taxonomy" id="1069815"/>
    <lineage>
        <taxon>Eukaryota</taxon>
        <taxon>Metazoa</taxon>
        <taxon>Spiralia</taxon>
        <taxon>Lophotrochozoa</taxon>
        <taxon>Mollusca</taxon>
        <taxon>Bivalvia</taxon>
        <taxon>Autobranchia</taxon>
        <taxon>Heteroconchia</taxon>
        <taxon>Palaeoheterodonta</taxon>
        <taxon>Unionida</taxon>
        <taxon>Unionoidea</taxon>
        <taxon>Unionidae</taxon>
        <taxon>Unioninae</taxon>
        <taxon>Sinanodonta</taxon>
    </lineage>
</organism>
<dbReference type="PANTHER" id="PTHR15040">
    <property type="entry name" value="DERMATOPONTIN-RELATED"/>
    <property type="match status" value="1"/>
</dbReference>
<dbReference type="EMBL" id="JBJQND010000004">
    <property type="protein sequence ID" value="KAL3879502.1"/>
    <property type="molecule type" value="Genomic_DNA"/>
</dbReference>
<evidence type="ECO:0000313" key="6">
    <source>
        <dbReference type="EMBL" id="KAL3879502.1"/>
    </source>
</evidence>
<keyword evidence="7" id="KW-1185">Reference proteome</keyword>
<keyword evidence="3" id="KW-0964">Secreted</keyword>
<name>A0ABD3X399_SINWO</name>
<comment type="subcellular location">
    <subcellularLocation>
        <location evidence="1">Secreted</location>
    </subcellularLocation>
</comment>
<keyword evidence="5" id="KW-0732">Signal</keyword>
<feature type="chain" id="PRO_5044818118" description="Dermatopontin" evidence="5">
    <location>
        <begin position="22"/>
        <end position="182"/>
    </location>
</feature>
<dbReference type="Pfam" id="PF14704">
    <property type="entry name" value="DERM"/>
    <property type="match status" value="1"/>
</dbReference>
<evidence type="ECO:0000256" key="5">
    <source>
        <dbReference type="SAM" id="SignalP"/>
    </source>
</evidence>
<protein>
    <recommendedName>
        <fullName evidence="8">Dermatopontin</fullName>
    </recommendedName>
</protein>
<keyword evidence="4" id="KW-1015">Disulfide bond</keyword>
<accession>A0ABD3X399</accession>
<reference evidence="6 7" key="1">
    <citation type="submission" date="2024-11" db="EMBL/GenBank/DDBJ databases">
        <title>Chromosome-level genome assembly of the freshwater bivalve Anodonta woodiana.</title>
        <authorList>
            <person name="Chen X."/>
        </authorList>
    </citation>
    <scope>NUCLEOTIDE SEQUENCE [LARGE SCALE GENOMIC DNA]</scope>
    <source>
        <strain evidence="6">MN2024</strain>
        <tissue evidence="6">Gills</tissue>
    </source>
</reference>
<dbReference type="AlphaFoldDB" id="A0ABD3X399"/>
<gene>
    <name evidence="6" type="ORF">ACJMK2_031798</name>
</gene>
<comment type="caution">
    <text evidence="6">The sequence shown here is derived from an EMBL/GenBank/DDBJ whole genome shotgun (WGS) entry which is preliminary data.</text>
</comment>
<dbReference type="InterPro" id="IPR026645">
    <property type="entry name" value="Dermatopontin"/>
</dbReference>
<evidence type="ECO:0008006" key="8">
    <source>
        <dbReference type="Google" id="ProtNLM"/>
    </source>
</evidence>
<dbReference type="PANTHER" id="PTHR15040:SF3">
    <property type="entry name" value="SI:DKEY-14D8.6-RELATED"/>
    <property type="match status" value="1"/>
</dbReference>
<dbReference type="GO" id="GO:0005576">
    <property type="term" value="C:extracellular region"/>
    <property type="evidence" value="ECO:0007669"/>
    <property type="project" value="UniProtKB-SubCell"/>
</dbReference>